<gene>
    <name evidence="1" type="ORF">Bca52824_093411</name>
</gene>
<keyword evidence="2" id="KW-1185">Reference proteome</keyword>
<evidence type="ECO:0000313" key="1">
    <source>
        <dbReference type="EMBL" id="KAG2244758.1"/>
    </source>
</evidence>
<dbReference type="AlphaFoldDB" id="A0A8X7P5T1"/>
<reference evidence="1 2" key="1">
    <citation type="submission" date="2020-02" db="EMBL/GenBank/DDBJ databases">
        <authorList>
            <person name="Ma Q."/>
            <person name="Huang Y."/>
            <person name="Song X."/>
            <person name="Pei D."/>
        </authorList>
    </citation>
    <scope>NUCLEOTIDE SEQUENCE [LARGE SCALE GENOMIC DNA]</scope>
    <source>
        <strain evidence="1">Sxm20200214</strain>
        <tissue evidence="1">Leaf</tissue>
    </source>
</reference>
<organism evidence="1 2">
    <name type="scientific">Brassica carinata</name>
    <name type="common">Ethiopian mustard</name>
    <name type="synonym">Abyssinian cabbage</name>
    <dbReference type="NCBI Taxonomy" id="52824"/>
    <lineage>
        <taxon>Eukaryota</taxon>
        <taxon>Viridiplantae</taxon>
        <taxon>Streptophyta</taxon>
        <taxon>Embryophyta</taxon>
        <taxon>Tracheophyta</taxon>
        <taxon>Spermatophyta</taxon>
        <taxon>Magnoliopsida</taxon>
        <taxon>eudicotyledons</taxon>
        <taxon>Gunneridae</taxon>
        <taxon>Pentapetalae</taxon>
        <taxon>rosids</taxon>
        <taxon>malvids</taxon>
        <taxon>Brassicales</taxon>
        <taxon>Brassicaceae</taxon>
        <taxon>Brassiceae</taxon>
        <taxon>Brassica</taxon>
    </lineage>
</organism>
<name>A0A8X7P5T1_BRACI</name>
<comment type="caution">
    <text evidence="1">The sequence shown here is derived from an EMBL/GenBank/DDBJ whole genome shotgun (WGS) entry which is preliminary data.</text>
</comment>
<accession>A0A8X7P5T1</accession>
<protein>
    <submittedName>
        <fullName evidence="1">Uncharacterized protein</fullName>
    </submittedName>
</protein>
<dbReference type="EMBL" id="JAAMPC010000058">
    <property type="protein sequence ID" value="KAG2244758.1"/>
    <property type="molecule type" value="Genomic_DNA"/>
</dbReference>
<proteinExistence type="predicted"/>
<evidence type="ECO:0000313" key="2">
    <source>
        <dbReference type="Proteomes" id="UP000886595"/>
    </source>
</evidence>
<sequence>MELRRRPETHLFHSELVMFLILKPWSSLGFLKSSGSVILCLSMYACNEGLLRCGMSCRLLDGLITSDLM</sequence>
<dbReference type="Proteomes" id="UP000886595">
    <property type="component" value="Unassembled WGS sequence"/>
</dbReference>